<evidence type="ECO:0000256" key="6">
    <source>
        <dbReference type="ARBA" id="ARBA00023277"/>
    </source>
</evidence>
<dbReference type="PANTHER" id="PTHR36204:SF1">
    <property type="entry name" value="N-ACETYLMANNOSAMINE-6-PHOSPHATE 2-EPIMERASE-RELATED"/>
    <property type="match status" value="1"/>
</dbReference>
<comment type="function">
    <text evidence="2 7">Converts N-acetylmannosamine-6-phosphate (ManNAc-6-P) to N-acetylglucosamine-6-phosphate (GlcNAc-6-P).</text>
</comment>
<evidence type="ECO:0000256" key="2">
    <source>
        <dbReference type="ARBA" id="ARBA00002147"/>
    </source>
</evidence>
<dbReference type="NCBIfam" id="NF002231">
    <property type="entry name" value="PRK01130.1"/>
    <property type="match status" value="1"/>
</dbReference>
<sequence>MLDKVKGRLIVSCQALEDEPLHSPFIMGRMAKAAMEGGAVGIRAQGVEDIIEIKKVTGLPVIGIIKRNYEDSDIYITPTKKEVDELLTTGCEMIALDATNRVRPNNEDLKELIKYIKENGVLVMADISNYDEAIKAQEYGVDCVSTTLSGYTPYTKTLEGPDFVLMERLVKDLEIPVIAEGKVNTPQDLKKVFELGVHSSVVGSAITRPQLITEKFVKAIEIN</sequence>
<proteinExistence type="inferred from homology"/>
<dbReference type="PATRIC" id="fig|1496.1373.peg.2794"/>
<organism evidence="10">
    <name type="scientific">Clostridioides difficile</name>
    <name type="common">Peptoclostridium difficile</name>
    <dbReference type="NCBI Taxonomy" id="1496"/>
    <lineage>
        <taxon>Bacteria</taxon>
        <taxon>Bacillati</taxon>
        <taxon>Bacillota</taxon>
        <taxon>Clostridia</taxon>
        <taxon>Peptostreptococcales</taxon>
        <taxon>Peptostreptococcaceae</taxon>
        <taxon>Clostridioides</taxon>
    </lineage>
</organism>
<evidence type="ECO:0000313" key="12">
    <source>
        <dbReference type="EMBL" id="HBH2622356.1"/>
    </source>
</evidence>
<comment type="similarity">
    <text evidence="4 7">Belongs to the NanE family.</text>
</comment>
<dbReference type="EMBL" id="LK932402">
    <property type="protein sequence ID" value="CDS87594.1"/>
    <property type="molecule type" value="Genomic_DNA"/>
</dbReference>
<dbReference type="PANTHER" id="PTHR36204">
    <property type="entry name" value="N-ACETYLMANNOSAMINE-6-PHOSPHATE 2-EPIMERASE-RELATED"/>
    <property type="match status" value="1"/>
</dbReference>
<dbReference type="GO" id="GO:0019262">
    <property type="term" value="P:N-acetylneuraminate catabolic process"/>
    <property type="evidence" value="ECO:0007669"/>
    <property type="project" value="UniProtKB-UniRule"/>
</dbReference>
<dbReference type="GeneID" id="66354634"/>
<evidence type="ECO:0000256" key="4">
    <source>
        <dbReference type="ARBA" id="ARBA00007439"/>
    </source>
</evidence>
<dbReference type="InterPro" id="IPR011060">
    <property type="entry name" value="RibuloseP-bd_barrel"/>
</dbReference>
<gene>
    <name evidence="7 10" type="primary">nanE</name>
    <name evidence="10" type="ORF">BN1095_330139</name>
    <name evidence="8" type="ORF">BN1096_520479</name>
    <name evidence="9" type="ORF">BN1097_630135</name>
    <name evidence="11" type="ORF">KRQ00_000393</name>
    <name evidence="12" type="ORF">KRQ00_004235</name>
    <name evidence="13" type="ORF">SAMEA1402399_00507</name>
</gene>
<dbReference type="EMBL" id="DAEQIJ010000069">
    <property type="protein sequence ID" value="HBH2622356.1"/>
    <property type="molecule type" value="Genomic_DNA"/>
</dbReference>
<dbReference type="UniPathway" id="UPA00629">
    <property type="reaction ID" value="UER00682"/>
</dbReference>
<evidence type="ECO:0000313" key="9">
    <source>
        <dbReference type="EMBL" id="CDS87594.1"/>
    </source>
</evidence>
<dbReference type="HAMAP" id="MF_01235">
    <property type="entry name" value="ManNAc6P_epimer"/>
    <property type="match status" value="1"/>
</dbReference>
<comment type="pathway">
    <text evidence="3 7">Amino-sugar metabolism; N-acetylneuraminate degradation; D-fructose 6-phosphate from N-acetylneuraminate: step 3/5.</text>
</comment>
<evidence type="ECO:0000313" key="13">
    <source>
        <dbReference type="EMBL" id="VFD29462.1"/>
    </source>
</evidence>
<name>A0A031WJI7_CLODI</name>
<reference evidence="13 14" key="3">
    <citation type="submission" date="2019-02" db="EMBL/GenBank/DDBJ databases">
        <authorList>
            <consortium name="Pathogen Informatics"/>
        </authorList>
    </citation>
    <scope>NUCLEOTIDE SEQUENCE [LARGE SCALE GENOMIC DNA]</scope>
    <source>
        <strain evidence="13">Clo34</strain>
        <strain evidence="14">clo34</strain>
    </source>
</reference>
<dbReference type="AlphaFoldDB" id="A0A031WJI7"/>
<dbReference type="InterPro" id="IPR007260">
    <property type="entry name" value="NanE"/>
</dbReference>
<dbReference type="GO" id="GO:0047465">
    <property type="term" value="F:N-acylglucosamine-6-phosphate 2-epimerase activity"/>
    <property type="evidence" value="ECO:0007669"/>
    <property type="project" value="UniProtKB-EC"/>
</dbReference>
<reference evidence="10" key="1">
    <citation type="submission" date="2014-07" db="EMBL/GenBank/DDBJ databases">
        <authorList>
            <person name="Monot Marc"/>
        </authorList>
    </citation>
    <scope>NUCLEOTIDE SEQUENCE</scope>
    <source>
        <strain evidence="10">7032989</strain>
        <strain evidence="9">7032994</strain>
    </source>
</reference>
<dbReference type="FunFam" id="3.20.20.70:FF:000035">
    <property type="entry name" value="Putative N-acetylmannosamine-6-phosphate 2-epimerase"/>
    <property type="match status" value="1"/>
</dbReference>
<keyword evidence="5 7" id="KW-0413">Isomerase</keyword>
<dbReference type="Proteomes" id="UP000411588">
    <property type="component" value="Unassembled WGS sequence"/>
</dbReference>
<reference evidence="11" key="2">
    <citation type="journal article" date="2018" name="Genome Biol.">
        <title>SKESA: strategic k-mer extension for scrupulous assemblies.</title>
        <authorList>
            <person name="Souvorov A."/>
            <person name="Agarwala R."/>
            <person name="Lipman D.J."/>
        </authorList>
    </citation>
    <scope>NUCLEOTIDE SEQUENCE</scope>
    <source>
        <strain evidence="11">Clostridioides</strain>
    </source>
</reference>
<evidence type="ECO:0000313" key="8">
    <source>
        <dbReference type="EMBL" id="CDS85787.1"/>
    </source>
</evidence>
<dbReference type="GO" id="GO:0005975">
    <property type="term" value="P:carbohydrate metabolic process"/>
    <property type="evidence" value="ECO:0007669"/>
    <property type="project" value="UniProtKB-UniRule"/>
</dbReference>
<protein>
    <recommendedName>
        <fullName evidence="7">Putative N-acetylmannosamine-6-phosphate 2-epimerase</fullName>
        <ecNumber evidence="7">5.1.3.9</ecNumber>
    </recommendedName>
    <alternativeName>
        <fullName evidence="7">ManNAc-6-P epimerase</fullName>
    </alternativeName>
</protein>
<dbReference type="EMBL" id="LK932505">
    <property type="protein sequence ID" value="CDS85787.1"/>
    <property type="molecule type" value="Genomic_DNA"/>
</dbReference>
<dbReference type="EMBL" id="DAEQIJ010000001">
    <property type="protein sequence ID" value="HBH2618668.1"/>
    <property type="molecule type" value="Genomic_DNA"/>
</dbReference>
<reference evidence="11" key="4">
    <citation type="submission" date="2021-06" db="EMBL/GenBank/DDBJ databases">
        <authorList>
            <consortium name="NCBI Pathogen Detection Project"/>
        </authorList>
    </citation>
    <scope>NUCLEOTIDE SEQUENCE</scope>
    <source>
        <strain evidence="11">Clostridioides</strain>
    </source>
</reference>
<dbReference type="RefSeq" id="WP_003433825.1">
    <property type="nucleotide sequence ID" value="NZ_AP025558.1"/>
</dbReference>
<dbReference type="Proteomes" id="UP000879542">
    <property type="component" value="Unassembled WGS sequence"/>
</dbReference>
<dbReference type="InterPro" id="IPR013785">
    <property type="entry name" value="Aldolase_TIM"/>
</dbReference>
<evidence type="ECO:0000256" key="3">
    <source>
        <dbReference type="ARBA" id="ARBA00005081"/>
    </source>
</evidence>
<dbReference type="Pfam" id="PF04131">
    <property type="entry name" value="NanE"/>
    <property type="match status" value="1"/>
</dbReference>
<keyword evidence="6 7" id="KW-0119">Carbohydrate metabolism</keyword>
<evidence type="ECO:0000313" key="14">
    <source>
        <dbReference type="Proteomes" id="UP000411588"/>
    </source>
</evidence>
<dbReference type="CDD" id="cd04729">
    <property type="entry name" value="NanE"/>
    <property type="match status" value="1"/>
</dbReference>
<evidence type="ECO:0000256" key="5">
    <source>
        <dbReference type="ARBA" id="ARBA00023235"/>
    </source>
</evidence>
<accession>A0A031WJI7</accession>
<evidence type="ECO:0000313" key="11">
    <source>
        <dbReference type="EMBL" id="HBH2618668.1"/>
    </source>
</evidence>
<evidence type="ECO:0000256" key="1">
    <source>
        <dbReference type="ARBA" id="ARBA00000056"/>
    </source>
</evidence>
<dbReference type="GO" id="GO:0006053">
    <property type="term" value="P:N-acetylmannosamine catabolic process"/>
    <property type="evidence" value="ECO:0007669"/>
    <property type="project" value="TreeGrafter"/>
</dbReference>
<dbReference type="EC" id="5.1.3.9" evidence="7"/>
<dbReference type="SUPFAM" id="SSF51366">
    <property type="entry name" value="Ribulose-phoshate binding barrel"/>
    <property type="match status" value="1"/>
</dbReference>
<evidence type="ECO:0000313" key="10">
    <source>
        <dbReference type="EMBL" id="CDT14253.1"/>
    </source>
</evidence>
<evidence type="ECO:0000256" key="7">
    <source>
        <dbReference type="HAMAP-Rule" id="MF_01235"/>
    </source>
</evidence>
<dbReference type="Gene3D" id="3.20.20.70">
    <property type="entry name" value="Aldolase class I"/>
    <property type="match status" value="1"/>
</dbReference>
<dbReference type="GO" id="GO:0005829">
    <property type="term" value="C:cytosol"/>
    <property type="evidence" value="ECO:0007669"/>
    <property type="project" value="TreeGrafter"/>
</dbReference>
<dbReference type="EMBL" id="CAADAN010000001">
    <property type="protein sequence ID" value="VFD29462.1"/>
    <property type="molecule type" value="Genomic_DNA"/>
</dbReference>
<dbReference type="EMBL" id="LK932994">
    <property type="protein sequence ID" value="CDT14253.1"/>
    <property type="molecule type" value="Genomic_DNA"/>
</dbReference>
<comment type="catalytic activity">
    <reaction evidence="1 7">
        <text>an N-acyl-D-glucosamine 6-phosphate = an N-acyl-D-mannosamine 6-phosphate</text>
        <dbReference type="Rhea" id="RHEA:23932"/>
        <dbReference type="ChEBI" id="CHEBI:57599"/>
        <dbReference type="ChEBI" id="CHEBI:57666"/>
        <dbReference type="EC" id="5.1.3.9"/>
    </reaction>
</comment>